<dbReference type="PATRIC" id="fig|1299326.3.peg.63"/>
<sequence length="58" mass="6221">MTFCSGTTTAYPLPRPGDGSAPRPVTLPAGRLGDVLGIREVSYTHGEHQLALKERTLQ</sequence>
<comment type="caution">
    <text evidence="2">The sequence shown here is derived from an EMBL/GenBank/DDBJ whole genome shotgun (WGS) entry which is preliminary data.</text>
</comment>
<protein>
    <submittedName>
        <fullName evidence="2">Metallophosphoesterase domain protein</fullName>
    </submittedName>
</protein>
<name>X7ZR12_MYCKA</name>
<organism evidence="2 3">
    <name type="scientific">Mycobacterium kansasii 662</name>
    <dbReference type="NCBI Taxonomy" id="1299326"/>
    <lineage>
        <taxon>Bacteria</taxon>
        <taxon>Bacillati</taxon>
        <taxon>Actinomycetota</taxon>
        <taxon>Actinomycetes</taxon>
        <taxon>Mycobacteriales</taxon>
        <taxon>Mycobacteriaceae</taxon>
        <taxon>Mycobacterium</taxon>
    </lineage>
</organism>
<feature type="region of interest" description="Disordered" evidence="1">
    <location>
        <begin position="1"/>
        <end position="23"/>
    </location>
</feature>
<reference evidence="2 3" key="1">
    <citation type="submission" date="2013-12" db="EMBL/GenBank/DDBJ databases">
        <authorList>
            <person name="Brown-Elliot B."/>
            <person name="Wallace R."/>
            <person name="Lenaerts A."/>
            <person name="Ordway D."/>
            <person name="DeGroote M.A."/>
            <person name="Parker T."/>
            <person name="Sizemore C."/>
            <person name="Tallon L.J."/>
            <person name="Sadzewicz L.K."/>
            <person name="Sengamalay N."/>
            <person name="Fraser C.M."/>
            <person name="Hine E."/>
            <person name="Shefchek K.A."/>
            <person name="Das S.P."/>
            <person name="Tettelin H."/>
        </authorList>
    </citation>
    <scope>NUCLEOTIDE SEQUENCE [LARGE SCALE GENOMIC DNA]</scope>
    <source>
        <strain evidence="2 3">662</strain>
    </source>
</reference>
<evidence type="ECO:0000313" key="3">
    <source>
        <dbReference type="Proteomes" id="UP000020561"/>
    </source>
</evidence>
<dbReference type="AlphaFoldDB" id="X7ZR12"/>
<evidence type="ECO:0000313" key="2">
    <source>
        <dbReference type="EMBL" id="EUA21486.1"/>
    </source>
</evidence>
<proteinExistence type="predicted"/>
<gene>
    <name evidence="2" type="ORF">I545_0065</name>
</gene>
<dbReference type="EMBL" id="JAOA01000001">
    <property type="protein sequence ID" value="EUA21486.1"/>
    <property type="molecule type" value="Genomic_DNA"/>
</dbReference>
<feature type="compositionally biased region" description="Polar residues" evidence="1">
    <location>
        <begin position="1"/>
        <end position="10"/>
    </location>
</feature>
<accession>X7ZR12</accession>
<dbReference type="Proteomes" id="UP000020561">
    <property type="component" value="Unassembled WGS sequence"/>
</dbReference>
<evidence type="ECO:0000256" key="1">
    <source>
        <dbReference type="SAM" id="MobiDB-lite"/>
    </source>
</evidence>